<accession>A0A2P4PEN5</accession>
<dbReference type="EMBL" id="AUPC02000255">
    <property type="protein sequence ID" value="POG63854.1"/>
    <property type="molecule type" value="Genomic_DNA"/>
</dbReference>
<reference evidence="7 8" key="2">
    <citation type="journal article" date="2018" name="New Phytol.">
        <title>High intraspecific genome diversity in the model arbuscular mycorrhizal symbiont Rhizophagus irregularis.</title>
        <authorList>
            <person name="Chen E.C.H."/>
            <person name="Morin E."/>
            <person name="Beaudet D."/>
            <person name="Noel J."/>
            <person name="Yildirir G."/>
            <person name="Ndikumana S."/>
            <person name="Charron P."/>
            <person name="St-Onge C."/>
            <person name="Giorgi J."/>
            <person name="Kruger M."/>
            <person name="Marton T."/>
            <person name="Ropars J."/>
            <person name="Grigoriev I.V."/>
            <person name="Hainaut M."/>
            <person name="Henrissat B."/>
            <person name="Roux C."/>
            <person name="Martin F."/>
            <person name="Corradi N."/>
        </authorList>
    </citation>
    <scope>NUCLEOTIDE SEQUENCE [LARGE SCALE GENOMIC DNA]</scope>
    <source>
        <strain evidence="7 8">DAOM 197198</strain>
    </source>
</reference>
<dbReference type="GO" id="GO:0004497">
    <property type="term" value="F:monooxygenase activity"/>
    <property type="evidence" value="ECO:0007669"/>
    <property type="project" value="UniProtKB-KW"/>
</dbReference>
<name>A0A2P4PEN5_RHIID</name>
<evidence type="ECO:0000313" key="8">
    <source>
        <dbReference type="Proteomes" id="UP000018888"/>
    </source>
</evidence>
<dbReference type="Pfam" id="PF00067">
    <property type="entry name" value="p450"/>
    <property type="match status" value="1"/>
</dbReference>
<dbReference type="PANTHER" id="PTHR24291">
    <property type="entry name" value="CYTOCHROME P450 FAMILY 4"/>
    <property type="match status" value="1"/>
</dbReference>
<evidence type="ECO:0000256" key="2">
    <source>
        <dbReference type="ARBA" id="ARBA00022617"/>
    </source>
</evidence>
<sequence length="104" mass="12047">FNSQEIKFRNHVIPAKTSIVLFVYGVHHSSKNWEDPEKFIPERFENEKHDHYAWLSFGGGNRLKYEVSLPADSSIHKDKLRIVSDGSGTMGLHPIPLIFKRRTD</sequence>
<keyword evidence="5" id="KW-0408">Iron</keyword>
<evidence type="ECO:0000256" key="6">
    <source>
        <dbReference type="ARBA" id="ARBA00023033"/>
    </source>
</evidence>
<evidence type="ECO:0000256" key="3">
    <source>
        <dbReference type="ARBA" id="ARBA00022723"/>
    </source>
</evidence>
<organism evidence="7 8">
    <name type="scientific">Rhizophagus irregularis (strain DAOM 181602 / DAOM 197198 / MUCL 43194)</name>
    <name type="common">Arbuscular mycorrhizal fungus</name>
    <name type="synonym">Glomus intraradices</name>
    <dbReference type="NCBI Taxonomy" id="747089"/>
    <lineage>
        <taxon>Eukaryota</taxon>
        <taxon>Fungi</taxon>
        <taxon>Fungi incertae sedis</taxon>
        <taxon>Mucoromycota</taxon>
        <taxon>Glomeromycotina</taxon>
        <taxon>Glomeromycetes</taxon>
        <taxon>Glomerales</taxon>
        <taxon>Glomeraceae</taxon>
        <taxon>Rhizophagus</taxon>
    </lineage>
</organism>
<feature type="non-terminal residue" evidence="7">
    <location>
        <position position="1"/>
    </location>
</feature>
<reference evidence="7 8" key="1">
    <citation type="journal article" date="2013" name="Proc. Natl. Acad. Sci. U.S.A.">
        <title>Genome of an arbuscular mycorrhizal fungus provides insight into the oldest plant symbiosis.</title>
        <authorList>
            <person name="Tisserant E."/>
            <person name="Malbreil M."/>
            <person name="Kuo A."/>
            <person name="Kohler A."/>
            <person name="Symeonidi A."/>
            <person name="Balestrini R."/>
            <person name="Charron P."/>
            <person name="Duensing N."/>
            <person name="Frei Dit Frey N."/>
            <person name="Gianinazzi-Pearson V."/>
            <person name="Gilbert L.B."/>
            <person name="Handa Y."/>
            <person name="Herr J.R."/>
            <person name="Hijri M."/>
            <person name="Koul R."/>
            <person name="Kawaguchi M."/>
            <person name="Krajinski F."/>
            <person name="Lammers P.J."/>
            <person name="Masclaux F.G."/>
            <person name="Murat C."/>
            <person name="Morin E."/>
            <person name="Ndikumana S."/>
            <person name="Pagni M."/>
            <person name="Petitpierre D."/>
            <person name="Requena N."/>
            <person name="Rosikiewicz P."/>
            <person name="Riley R."/>
            <person name="Saito K."/>
            <person name="San Clemente H."/>
            <person name="Shapiro H."/>
            <person name="van Tuinen D."/>
            <person name="Becard G."/>
            <person name="Bonfante P."/>
            <person name="Paszkowski U."/>
            <person name="Shachar-Hill Y.Y."/>
            <person name="Tuskan G.A."/>
            <person name="Young P.W."/>
            <person name="Sanders I.R."/>
            <person name="Henrissat B."/>
            <person name="Rensing S.A."/>
            <person name="Grigoriev I.V."/>
            <person name="Corradi N."/>
            <person name="Roux C."/>
            <person name="Martin F."/>
        </authorList>
    </citation>
    <scope>NUCLEOTIDE SEQUENCE [LARGE SCALE GENOMIC DNA]</scope>
    <source>
        <strain evidence="7 8">DAOM 197198</strain>
    </source>
</reference>
<dbReference type="SUPFAM" id="SSF48264">
    <property type="entry name" value="Cytochrome P450"/>
    <property type="match status" value="1"/>
</dbReference>
<dbReference type="VEuPathDB" id="FungiDB:RhiirFUN_005177"/>
<dbReference type="GO" id="GO:0016705">
    <property type="term" value="F:oxidoreductase activity, acting on paired donors, with incorporation or reduction of molecular oxygen"/>
    <property type="evidence" value="ECO:0007669"/>
    <property type="project" value="InterPro"/>
</dbReference>
<keyword evidence="4" id="KW-0560">Oxidoreductase</keyword>
<dbReference type="Gene3D" id="1.10.630.10">
    <property type="entry name" value="Cytochrome P450"/>
    <property type="match status" value="1"/>
</dbReference>
<evidence type="ECO:0000256" key="1">
    <source>
        <dbReference type="ARBA" id="ARBA00010617"/>
    </source>
</evidence>
<dbReference type="InterPro" id="IPR001128">
    <property type="entry name" value="Cyt_P450"/>
</dbReference>
<dbReference type="InterPro" id="IPR050196">
    <property type="entry name" value="Cytochrome_P450_Monoox"/>
</dbReference>
<proteinExistence type="inferred from homology"/>
<dbReference type="Proteomes" id="UP000018888">
    <property type="component" value="Unassembled WGS sequence"/>
</dbReference>
<evidence type="ECO:0000256" key="4">
    <source>
        <dbReference type="ARBA" id="ARBA00023002"/>
    </source>
</evidence>
<dbReference type="InterPro" id="IPR036396">
    <property type="entry name" value="Cyt_P450_sf"/>
</dbReference>
<comment type="caution">
    <text evidence="7">The sequence shown here is derived from an EMBL/GenBank/DDBJ whole genome shotgun (WGS) entry which is preliminary data.</text>
</comment>
<keyword evidence="8" id="KW-1185">Reference proteome</keyword>
<keyword evidence="6" id="KW-0503">Monooxygenase</keyword>
<keyword evidence="3" id="KW-0479">Metal-binding</keyword>
<dbReference type="PANTHER" id="PTHR24291:SF50">
    <property type="entry name" value="BIFUNCTIONAL ALBAFLAVENONE MONOOXYGENASE_TERPENE SYNTHASE"/>
    <property type="match status" value="1"/>
</dbReference>
<dbReference type="GO" id="GO:0005506">
    <property type="term" value="F:iron ion binding"/>
    <property type="evidence" value="ECO:0007669"/>
    <property type="project" value="InterPro"/>
</dbReference>
<protein>
    <submittedName>
        <fullName evidence="7">Cytochrome P450</fullName>
    </submittedName>
</protein>
<evidence type="ECO:0000256" key="5">
    <source>
        <dbReference type="ARBA" id="ARBA00023004"/>
    </source>
</evidence>
<dbReference type="AlphaFoldDB" id="A0A2P4PEN5"/>
<evidence type="ECO:0000313" key="7">
    <source>
        <dbReference type="EMBL" id="POG63854.1"/>
    </source>
</evidence>
<dbReference type="GO" id="GO:0020037">
    <property type="term" value="F:heme binding"/>
    <property type="evidence" value="ECO:0007669"/>
    <property type="project" value="InterPro"/>
</dbReference>
<comment type="similarity">
    <text evidence="1">Belongs to the cytochrome P450 family.</text>
</comment>
<gene>
    <name evidence="7" type="ORF">GLOIN_2v1682367</name>
</gene>
<keyword evidence="2" id="KW-0349">Heme</keyword>